<proteinExistence type="predicted"/>
<dbReference type="Proteomes" id="UP000748531">
    <property type="component" value="Unassembled WGS sequence"/>
</dbReference>
<accession>A0A8J4WKL2</accession>
<keyword evidence="4" id="KW-1185">Reference proteome</keyword>
<gene>
    <name evidence="3" type="ORF">PHET_01093</name>
</gene>
<sequence>MRIPCQPTVKQKFDTMATIKQLQKDNALLKRELLMYDTLNNREKLNYENLTEQQKQQIRSQVVRYLDGEVTDLEVWWQISNNSEKHLYHSRISISALGSEITQPTMTGGAANMNSNAAAAVGVRMNTRVTNIKRQGNVEAEKPQSIPQVGELDPSSGFGVAATDGIPPVTPVLVQDSMVMQVKRKERRRSNASPKGTRRSICQSPTQTTEYSAKVKDPPTKMTAFEDFKGEAGRELFKIFSDNKAMLTQKLEEGIRSANQVNQLKLQMDMLFEQMNQMKAEREAQGE</sequence>
<comment type="caution">
    <text evidence="3">The sequence shown here is derived from an EMBL/GenBank/DDBJ whole genome shotgun (WGS) entry which is preliminary data.</text>
</comment>
<dbReference type="EMBL" id="LUCH01000366">
    <property type="protein sequence ID" value="KAF5405336.1"/>
    <property type="molecule type" value="Genomic_DNA"/>
</dbReference>
<dbReference type="AlphaFoldDB" id="A0A8J4WKL2"/>
<dbReference type="InterPro" id="IPR056524">
    <property type="entry name" value="KIF6/9_C"/>
</dbReference>
<name>A0A8J4WKL2_9TREM</name>
<feature type="domain" description="Kinesin-like protein KIF6/9 C-terminal" evidence="2">
    <location>
        <begin position="222"/>
        <end position="287"/>
    </location>
</feature>
<organism evidence="3 4">
    <name type="scientific">Paragonimus heterotremus</name>
    <dbReference type="NCBI Taxonomy" id="100268"/>
    <lineage>
        <taxon>Eukaryota</taxon>
        <taxon>Metazoa</taxon>
        <taxon>Spiralia</taxon>
        <taxon>Lophotrochozoa</taxon>
        <taxon>Platyhelminthes</taxon>
        <taxon>Trematoda</taxon>
        <taxon>Digenea</taxon>
        <taxon>Plagiorchiida</taxon>
        <taxon>Troglotremata</taxon>
        <taxon>Troglotrematidae</taxon>
        <taxon>Paragonimus</taxon>
    </lineage>
</organism>
<reference evidence="3" key="1">
    <citation type="submission" date="2019-05" db="EMBL/GenBank/DDBJ databases">
        <title>Annotation for the trematode Paragonimus heterotremus.</title>
        <authorList>
            <person name="Choi Y.-J."/>
        </authorList>
    </citation>
    <scope>NUCLEOTIDE SEQUENCE</scope>
    <source>
        <strain evidence="3">LC</strain>
    </source>
</reference>
<feature type="region of interest" description="Disordered" evidence="1">
    <location>
        <begin position="182"/>
        <end position="214"/>
    </location>
</feature>
<protein>
    <recommendedName>
        <fullName evidence="2">Kinesin-like protein KIF6/9 C-terminal domain-containing protein</fullName>
    </recommendedName>
</protein>
<evidence type="ECO:0000259" key="2">
    <source>
        <dbReference type="Pfam" id="PF23735"/>
    </source>
</evidence>
<evidence type="ECO:0000313" key="3">
    <source>
        <dbReference type="EMBL" id="KAF5405336.1"/>
    </source>
</evidence>
<evidence type="ECO:0000256" key="1">
    <source>
        <dbReference type="SAM" id="MobiDB-lite"/>
    </source>
</evidence>
<evidence type="ECO:0000313" key="4">
    <source>
        <dbReference type="Proteomes" id="UP000748531"/>
    </source>
</evidence>
<dbReference type="OrthoDB" id="6262759at2759"/>
<feature type="compositionally biased region" description="Polar residues" evidence="1">
    <location>
        <begin position="200"/>
        <end position="211"/>
    </location>
</feature>
<dbReference type="Pfam" id="PF23735">
    <property type="entry name" value="KIF9"/>
    <property type="match status" value="1"/>
</dbReference>